<organism evidence="4 5">
    <name type="scientific">Ascobolus immersus RN42</name>
    <dbReference type="NCBI Taxonomy" id="1160509"/>
    <lineage>
        <taxon>Eukaryota</taxon>
        <taxon>Fungi</taxon>
        <taxon>Dikarya</taxon>
        <taxon>Ascomycota</taxon>
        <taxon>Pezizomycotina</taxon>
        <taxon>Pezizomycetes</taxon>
        <taxon>Pezizales</taxon>
        <taxon>Ascobolaceae</taxon>
        <taxon>Ascobolus</taxon>
    </lineage>
</organism>
<evidence type="ECO:0000313" key="5">
    <source>
        <dbReference type="Proteomes" id="UP000275078"/>
    </source>
</evidence>
<dbReference type="EMBL" id="ML119648">
    <property type="protein sequence ID" value="RPA86773.1"/>
    <property type="molecule type" value="Genomic_DNA"/>
</dbReference>
<dbReference type="STRING" id="1160509.A0A3N4IKW3"/>
<dbReference type="GO" id="GO:0005737">
    <property type="term" value="C:cytoplasm"/>
    <property type="evidence" value="ECO:0007669"/>
    <property type="project" value="UniProtKB-SubCell"/>
</dbReference>
<dbReference type="PANTHER" id="PTHR45994:SF1">
    <property type="entry name" value="FI21225P1"/>
    <property type="match status" value="1"/>
</dbReference>
<accession>A0A3N4IKW3</accession>
<reference evidence="4 5" key="1">
    <citation type="journal article" date="2018" name="Nat. Ecol. Evol.">
        <title>Pezizomycetes genomes reveal the molecular basis of ectomycorrhizal truffle lifestyle.</title>
        <authorList>
            <person name="Murat C."/>
            <person name="Payen T."/>
            <person name="Noel B."/>
            <person name="Kuo A."/>
            <person name="Morin E."/>
            <person name="Chen J."/>
            <person name="Kohler A."/>
            <person name="Krizsan K."/>
            <person name="Balestrini R."/>
            <person name="Da Silva C."/>
            <person name="Montanini B."/>
            <person name="Hainaut M."/>
            <person name="Levati E."/>
            <person name="Barry K.W."/>
            <person name="Belfiori B."/>
            <person name="Cichocki N."/>
            <person name="Clum A."/>
            <person name="Dockter R.B."/>
            <person name="Fauchery L."/>
            <person name="Guy J."/>
            <person name="Iotti M."/>
            <person name="Le Tacon F."/>
            <person name="Lindquist E.A."/>
            <person name="Lipzen A."/>
            <person name="Malagnac F."/>
            <person name="Mello A."/>
            <person name="Molinier V."/>
            <person name="Miyauchi S."/>
            <person name="Poulain J."/>
            <person name="Riccioni C."/>
            <person name="Rubini A."/>
            <person name="Sitrit Y."/>
            <person name="Splivallo R."/>
            <person name="Traeger S."/>
            <person name="Wang M."/>
            <person name="Zifcakova L."/>
            <person name="Wipf D."/>
            <person name="Zambonelli A."/>
            <person name="Paolocci F."/>
            <person name="Nowrousian M."/>
            <person name="Ottonello S."/>
            <person name="Baldrian P."/>
            <person name="Spatafora J.W."/>
            <person name="Henrissat B."/>
            <person name="Nagy L.G."/>
            <person name="Aury J.M."/>
            <person name="Wincker P."/>
            <person name="Grigoriev I.V."/>
            <person name="Bonfante P."/>
            <person name="Martin F.M."/>
        </authorList>
    </citation>
    <scope>NUCLEOTIDE SEQUENCE [LARGE SCALE GENOMIC DNA]</scope>
    <source>
        <strain evidence="4 5">RN42</strain>
    </source>
</reference>
<dbReference type="Proteomes" id="UP000275078">
    <property type="component" value="Unassembled WGS sequence"/>
</dbReference>
<keyword evidence="2" id="KW-0963">Cytoplasm</keyword>
<name>A0A3N4IKW3_ASCIM</name>
<sequence>MSASDYDKRAEQLVKDAQALDYQKDHEKADALLRNALQLAPTNPAVLSEYRKLKGEADLSPVTKACMSVAFRGDTSDVIGAIQYLQDHNNPLGPSALVECISTLFIDVHTDHRKAVDPKLVTELLKRSIGKTDVVPVCLEESEKRLAVLNAICSFQSEDAAHTMAKVLTDRSGWKSPTRRKDACKAYFRILRDKLGPSTKSDFALSAVARLLMADIEMLEDLVNQSCLEFLLDRVGSTKKGKREPPSPESRSLATLALARIFEVKKNVSESMFDKYITEKLGDDGDFDLMCAYEAMAVVFSIAPKVAAKMFLENEFIESLVPSLDGRSTRVEKTALDMISAAASAPAETNCREAIKTHCMEFLVSIMNANDDSKALAATILTKLDYGTKKETGPSVEELSTVFQDLMVQDDVESQKKSLEGLAYASLKPAVKESIIKNEKLIQNLISILKKGAAEPMLAYPALIIIQNLAAYPRALTEEQKKMAQLKGYANAEKLKDDEDKREKEETVTARCDSLVRSGVVPALCLKNPSESSAALISSTFLALARNQKNRGRIAQQGAIGQLLHVYEVSNSHRTKYTAAHALARILISLDPSLAFGGRISELSAIQPLVLLLTPPEENETVDLLPVFESFMALTNLASSSNDTIRQKILQLGWEKVEDSMLAKNERVRRAATQLVCNLMDSPFCVEKFADGSKNADVRLGVLTFLTDSEDLETRLAAGGALAQFLQYEPCIKVFLPKPKALPYLLRMLKDEDQGVVHRGIICLLNLLTEGGKEAKDAVKEKNGEEVVLAALKTHTSPQLLESGVEVVKILRMPF</sequence>
<protein>
    <submittedName>
        <fullName evidence="4">ARM repeat-containing protein</fullName>
    </submittedName>
</protein>
<dbReference type="OrthoDB" id="5574718at2759"/>
<dbReference type="PANTHER" id="PTHR45994">
    <property type="entry name" value="FI21225P1"/>
    <property type="match status" value="1"/>
</dbReference>
<dbReference type="InterPro" id="IPR024660">
    <property type="entry name" value="UCS_central_dom"/>
</dbReference>
<evidence type="ECO:0000256" key="1">
    <source>
        <dbReference type="ARBA" id="ARBA00004496"/>
    </source>
</evidence>
<proteinExistence type="predicted"/>
<keyword evidence="5" id="KW-1185">Reference proteome</keyword>
<dbReference type="Pfam" id="PF11701">
    <property type="entry name" value="UNC45-central"/>
    <property type="match status" value="1"/>
</dbReference>
<evidence type="ECO:0000256" key="2">
    <source>
        <dbReference type="ARBA" id="ARBA00022490"/>
    </source>
</evidence>
<gene>
    <name evidence="4" type="ORF">BJ508DRAFT_410958</name>
</gene>
<dbReference type="AlphaFoldDB" id="A0A3N4IKW3"/>
<feature type="domain" description="UNC-45/Cro1/She4 central" evidence="3">
    <location>
        <begin position="227"/>
        <end position="384"/>
    </location>
</feature>
<dbReference type="SUPFAM" id="SSF48371">
    <property type="entry name" value="ARM repeat"/>
    <property type="match status" value="2"/>
</dbReference>
<dbReference type="GO" id="GO:0051879">
    <property type="term" value="F:Hsp90 protein binding"/>
    <property type="evidence" value="ECO:0007669"/>
    <property type="project" value="TreeGrafter"/>
</dbReference>
<comment type="subcellular location">
    <subcellularLocation>
        <location evidence="1">Cytoplasm</location>
    </subcellularLocation>
</comment>
<evidence type="ECO:0000259" key="3">
    <source>
        <dbReference type="Pfam" id="PF11701"/>
    </source>
</evidence>
<dbReference type="InterPro" id="IPR011989">
    <property type="entry name" value="ARM-like"/>
</dbReference>
<evidence type="ECO:0000313" key="4">
    <source>
        <dbReference type="EMBL" id="RPA86773.1"/>
    </source>
</evidence>
<dbReference type="InterPro" id="IPR016024">
    <property type="entry name" value="ARM-type_fold"/>
</dbReference>
<dbReference type="Gene3D" id="1.25.10.10">
    <property type="entry name" value="Leucine-rich Repeat Variant"/>
    <property type="match status" value="1"/>
</dbReference>